<evidence type="ECO:0000313" key="2">
    <source>
        <dbReference type="Proteomes" id="UP000075544"/>
    </source>
</evidence>
<protein>
    <submittedName>
        <fullName evidence="1">Uncharacterized protein</fullName>
    </submittedName>
</protein>
<evidence type="ECO:0000313" key="1">
    <source>
        <dbReference type="EMBL" id="KXZ72167.1"/>
    </source>
</evidence>
<gene>
    <name evidence="1" type="ORF">AVENLUH13518_00778</name>
</gene>
<accession>A0A150HY60</accession>
<dbReference type="Proteomes" id="UP000075544">
    <property type="component" value="Unassembled WGS sequence"/>
</dbReference>
<dbReference type="PATRIC" id="fig|52133.19.peg.798"/>
<sequence>MNAIQFIKEHGVEKVREVVEGAPKGFKGYNDVINKYTRGVWFSRDVLLSDLKQIVESVDLVNCNGGWNGTKNTITLFQSSLDLGLYHGVDGVDAEVEIPRLKQAIADYEQLFGNTETLGGEHV</sequence>
<proteinExistence type="predicted"/>
<reference evidence="1 2" key="1">
    <citation type="journal article" date="2016" name="Sci. Rep.">
        <title>Genomic and phenotypic characterization of the species Acinetobacter venetianus.</title>
        <authorList>
            <person name="Fondi M."/>
            <person name="Maida I."/>
            <person name="Perrin E."/>
            <person name="Orlandini V."/>
            <person name="La Torre L."/>
            <person name="Bosi E."/>
            <person name="Negroni A."/>
            <person name="Zanaroli G."/>
            <person name="Fava F."/>
            <person name="Decorosi F."/>
            <person name="Giovannetti L."/>
            <person name="Viti C."/>
            <person name="Vaneechoutte M."/>
            <person name="Dijkshoorn L."/>
            <person name="Fani R."/>
        </authorList>
    </citation>
    <scope>NUCLEOTIDE SEQUENCE [LARGE SCALE GENOMIC DNA]</scope>
    <source>
        <strain evidence="1 2">LUH13518</strain>
    </source>
</reference>
<name>A0A150HY60_9GAMM</name>
<dbReference type="RefSeq" id="WP_227513554.1">
    <property type="nucleotide sequence ID" value="NZ_JRHX01000030.1"/>
</dbReference>
<organism evidence="1 2">
    <name type="scientific">Acinetobacter venetianus</name>
    <dbReference type="NCBI Taxonomy" id="52133"/>
    <lineage>
        <taxon>Bacteria</taxon>
        <taxon>Pseudomonadati</taxon>
        <taxon>Pseudomonadota</taxon>
        <taxon>Gammaproteobacteria</taxon>
        <taxon>Moraxellales</taxon>
        <taxon>Moraxellaceae</taxon>
        <taxon>Acinetobacter</taxon>
    </lineage>
</organism>
<dbReference type="AlphaFoldDB" id="A0A150HY60"/>
<dbReference type="EMBL" id="JRHX01000030">
    <property type="protein sequence ID" value="KXZ72167.1"/>
    <property type="molecule type" value="Genomic_DNA"/>
</dbReference>
<comment type="caution">
    <text evidence="1">The sequence shown here is derived from an EMBL/GenBank/DDBJ whole genome shotgun (WGS) entry which is preliminary data.</text>
</comment>